<dbReference type="Gene3D" id="3.30.300.20">
    <property type="match status" value="1"/>
</dbReference>
<dbReference type="SUPFAM" id="SSF82784">
    <property type="entry name" value="OsmC-like"/>
    <property type="match status" value="1"/>
</dbReference>
<proteinExistence type="predicted"/>
<reference evidence="2" key="1">
    <citation type="submission" date="2020-05" db="EMBL/GenBank/DDBJ databases">
        <authorList>
            <person name="Chiriac C."/>
            <person name="Salcher M."/>
            <person name="Ghai R."/>
            <person name="Kavagutti S V."/>
        </authorList>
    </citation>
    <scope>NUCLEOTIDE SEQUENCE</scope>
</reference>
<dbReference type="InterPro" id="IPR036102">
    <property type="entry name" value="OsmC/Ohrsf"/>
</dbReference>
<dbReference type="PANTHER" id="PTHR39624">
    <property type="entry name" value="PROTEIN INVOLVED IN RIMO-MEDIATED BETA-METHYLTHIOLATION OF RIBOSOMAL PROTEIN S12 YCAO"/>
    <property type="match status" value="1"/>
</dbReference>
<name>A0A6J7K5J9_9ZZZZ</name>
<accession>A0A6J7K5J9</accession>
<gene>
    <name evidence="2" type="ORF">UFOPK3564_03468</name>
</gene>
<dbReference type="AlphaFoldDB" id="A0A6J7K5J9"/>
<protein>
    <submittedName>
        <fullName evidence="2">Unannotated protein</fullName>
    </submittedName>
</protein>
<dbReference type="PANTHER" id="PTHR39624:SF2">
    <property type="entry name" value="OSMC-LIKE PROTEIN"/>
    <property type="match status" value="1"/>
</dbReference>
<feature type="region of interest" description="Disordered" evidence="1">
    <location>
        <begin position="1"/>
        <end position="40"/>
    </location>
</feature>
<dbReference type="Pfam" id="PF02566">
    <property type="entry name" value="OsmC"/>
    <property type="match status" value="1"/>
</dbReference>
<evidence type="ECO:0000256" key="1">
    <source>
        <dbReference type="SAM" id="MobiDB-lite"/>
    </source>
</evidence>
<organism evidence="2">
    <name type="scientific">freshwater metagenome</name>
    <dbReference type="NCBI Taxonomy" id="449393"/>
    <lineage>
        <taxon>unclassified sequences</taxon>
        <taxon>metagenomes</taxon>
        <taxon>ecological metagenomes</taxon>
    </lineage>
</organism>
<sequence length="139" mass="15669">MTMQVKARANRDDHLRHTVRMRHHSSTVDEPADMGGDDAGPTPQELMAASLASCTAITLQMYADRKGWDIGDIEVECTYKPAPERGCPTRFELIMRVDGQISDEHLERLRVIATKCPVHRVLDGEVMFDERVERVAHVA</sequence>
<dbReference type="InterPro" id="IPR015946">
    <property type="entry name" value="KH_dom-like_a/b"/>
</dbReference>
<dbReference type="InterPro" id="IPR003718">
    <property type="entry name" value="OsmC/Ohr_fam"/>
</dbReference>
<evidence type="ECO:0000313" key="2">
    <source>
        <dbReference type="EMBL" id="CAB4950667.1"/>
    </source>
</evidence>
<dbReference type="EMBL" id="CAFBMK010000339">
    <property type="protein sequence ID" value="CAB4950667.1"/>
    <property type="molecule type" value="Genomic_DNA"/>
</dbReference>